<dbReference type="Proteomes" id="UP001186944">
    <property type="component" value="Unassembled WGS sequence"/>
</dbReference>
<reference evidence="1" key="1">
    <citation type="submission" date="2019-08" db="EMBL/GenBank/DDBJ databases">
        <title>The improved chromosome-level genome for the pearl oyster Pinctada fucata martensii using PacBio sequencing and Hi-C.</title>
        <authorList>
            <person name="Zheng Z."/>
        </authorList>
    </citation>
    <scope>NUCLEOTIDE SEQUENCE</scope>
    <source>
        <strain evidence="1">ZZ-2019</strain>
        <tissue evidence="1">Adductor muscle</tissue>
    </source>
</reference>
<dbReference type="PANTHER" id="PTHR47266">
    <property type="entry name" value="ENDONUCLEASE-RELATED"/>
    <property type="match status" value="1"/>
</dbReference>
<dbReference type="GO" id="GO:0003676">
    <property type="term" value="F:nucleic acid binding"/>
    <property type="evidence" value="ECO:0007669"/>
    <property type="project" value="InterPro"/>
</dbReference>
<dbReference type="Gene3D" id="3.30.420.10">
    <property type="entry name" value="Ribonuclease H-like superfamily/Ribonuclease H"/>
    <property type="match status" value="1"/>
</dbReference>
<name>A0AA88XD86_PINIB</name>
<dbReference type="InterPro" id="IPR036397">
    <property type="entry name" value="RNaseH_sf"/>
</dbReference>
<protein>
    <submittedName>
        <fullName evidence="1">Uncharacterized protein</fullName>
    </submittedName>
</protein>
<proteinExistence type="predicted"/>
<accession>A0AA88XD86</accession>
<dbReference type="InterPro" id="IPR052160">
    <property type="entry name" value="Gypsy_RT_Integrase-like"/>
</dbReference>
<organism evidence="1 2">
    <name type="scientific">Pinctada imbricata</name>
    <name type="common">Atlantic pearl-oyster</name>
    <name type="synonym">Pinctada martensii</name>
    <dbReference type="NCBI Taxonomy" id="66713"/>
    <lineage>
        <taxon>Eukaryota</taxon>
        <taxon>Metazoa</taxon>
        <taxon>Spiralia</taxon>
        <taxon>Lophotrochozoa</taxon>
        <taxon>Mollusca</taxon>
        <taxon>Bivalvia</taxon>
        <taxon>Autobranchia</taxon>
        <taxon>Pteriomorphia</taxon>
        <taxon>Pterioida</taxon>
        <taxon>Pterioidea</taxon>
        <taxon>Pteriidae</taxon>
        <taxon>Pinctada</taxon>
    </lineage>
</organism>
<evidence type="ECO:0000313" key="2">
    <source>
        <dbReference type="Proteomes" id="UP001186944"/>
    </source>
</evidence>
<evidence type="ECO:0000313" key="1">
    <source>
        <dbReference type="EMBL" id="KAK3083060.1"/>
    </source>
</evidence>
<keyword evidence="2" id="KW-1185">Reference proteome</keyword>
<dbReference type="EMBL" id="VSWD01000014">
    <property type="protein sequence ID" value="KAK3083060.1"/>
    <property type="molecule type" value="Genomic_DNA"/>
</dbReference>
<comment type="caution">
    <text evidence="1">The sequence shown here is derived from an EMBL/GenBank/DDBJ whole genome shotgun (WGS) entry which is preliminary data.</text>
</comment>
<gene>
    <name evidence="1" type="ORF">FSP39_012834</name>
</gene>
<dbReference type="AlphaFoldDB" id="A0AA88XD86"/>
<sequence>MLSKYVNERHSDWDKKLPSMLFAYRTAVHDSTKKSPFFLVYGRQARLPIDLDLPSELDANESPEDVLKRRCDAFIDLNCTREEAAANIRKAQKKTEEKPRQTGF</sequence>